<evidence type="ECO:0000256" key="1">
    <source>
        <dbReference type="SAM" id="Phobius"/>
    </source>
</evidence>
<name>A0A0J9BCF9_9FIRM</name>
<feature type="transmembrane region" description="Helical" evidence="1">
    <location>
        <begin position="30"/>
        <end position="56"/>
    </location>
</feature>
<organism evidence="2 3">
    <name type="scientific">[Clostridium] citroniae WAL-19142</name>
    <dbReference type="NCBI Taxonomy" id="742734"/>
    <lineage>
        <taxon>Bacteria</taxon>
        <taxon>Bacillati</taxon>
        <taxon>Bacillota</taxon>
        <taxon>Clostridia</taxon>
        <taxon>Lachnospirales</taxon>
        <taxon>Lachnospiraceae</taxon>
        <taxon>Enterocloster</taxon>
    </lineage>
</organism>
<dbReference type="PATRIC" id="fig|742734.4.peg.5988"/>
<dbReference type="EMBL" id="ADLK01000061">
    <property type="protein sequence ID" value="KMW10077.1"/>
    <property type="molecule type" value="Genomic_DNA"/>
</dbReference>
<accession>A0A0J9BCF9</accession>
<keyword evidence="1" id="KW-1133">Transmembrane helix</keyword>
<proteinExistence type="predicted"/>
<keyword evidence="1" id="KW-0812">Transmembrane</keyword>
<evidence type="ECO:0000313" key="3">
    <source>
        <dbReference type="Proteomes" id="UP000037392"/>
    </source>
</evidence>
<dbReference type="Proteomes" id="UP000037392">
    <property type="component" value="Unassembled WGS sequence"/>
</dbReference>
<comment type="caution">
    <text evidence="2">The sequence shown here is derived from an EMBL/GenBank/DDBJ whole genome shotgun (WGS) entry which is preliminary data.</text>
</comment>
<reference evidence="2 3" key="1">
    <citation type="submission" date="2011-04" db="EMBL/GenBank/DDBJ databases">
        <title>The Genome Sequence of Clostridium citroniae WAL-19142.</title>
        <authorList>
            <consortium name="The Broad Institute Genome Sequencing Platform"/>
            <person name="Earl A."/>
            <person name="Ward D."/>
            <person name="Feldgarden M."/>
            <person name="Gevers D."/>
            <person name="Warren Y.A."/>
            <person name="Tyrrell K.L."/>
            <person name="Citron D.M."/>
            <person name="Goldstein E.J."/>
            <person name="Daigneault M."/>
            <person name="Allen-Vercoe E."/>
            <person name="Young S.K."/>
            <person name="Zeng Q."/>
            <person name="Gargeya S."/>
            <person name="Fitzgerald M."/>
            <person name="Haas B."/>
            <person name="Abouelleil A."/>
            <person name="Alvarado L."/>
            <person name="Arachchi H.M."/>
            <person name="Berlin A."/>
            <person name="Brown A."/>
            <person name="Chapman S.B."/>
            <person name="Chen Z."/>
            <person name="Dunbar C."/>
            <person name="Freedman E."/>
            <person name="Gearin G."/>
            <person name="Gellesch M."/>
            <person name="Goldberg J."/>
            <person name="Griggs A."/>
            <person name="Gujja S."/>
            <person name="Heilman E.R."/>
            <person name="Heiman D."/>
            <person name="Howarth C."/>
            <person name="Larson L."/>
            <person name="Lui A."/>
            <person name="MacDonald P.J."/>
            <person name="Mehta T."/>
            <person name="Montmayeur A."/>
            <person name="Murphy C."/>
            <person name="Neiman D."/>
            <person name="Pearson M."/>
            <person name="Priest M."/>
            <person name="Roberts A."/>
            <person name="Saif S."/>
            <person name="Shea T."/>
            <person name="Shenoy N."/>
            <person name="Sisk P."/>
            <person name="Stolte C."/>
            <person name="Sykes S."/>
            <person name="White J."/>
            <person name="Yandava C."/>
            <person name="Wortman J."/>
            <person name="Nusbaum C."/>
            <person name="Birren B."/>
        </authorList>
    </citation>
    <scope>NUCLEOTIDE SEQUENCE [LARGE SCALE GENOMIC DNA]</scope>
    <source>
        <strain evidence="2 3">WAL-19142</strain>
    </source>
</reference>
<evidence type="ECO:0000313" key="2">
    <source>
        <dbReference type="EMBL" id="KMW10077.1"/>
    </source>
</evidence>
<dbReference type="GeneID" id="93166663"/>
<gene>
    <name evidence="2" type="ORF">HMPREF9470_05590</name>
</gene>
<sequence length="66" mass="7256">MTLRTAALLLAAMIIGMVLTGKYLRERWALRIICIVLLSLIAVVLACYVGLTVIFIDAARNQPPMP</sequence>
<keyword evidence="1" id="KW-0472">Membrane</keyword>
<dbReference type="RefSeq" id="WP_048931327.1">
    <property type="nucleotide sequence ID" value="NZ_KQ235889.1"/>
</dbReference>
<dbReference type="AlphaFoldDB" id="A0A0J9BCF9"/>
<protein>
    <submittedName>
        <fullName evidence="2">Uncharacterized protein</fullName>
    </submittedName>
</protein>